<dbReference type="Pfam" id="PF00012">
    <property type="entry name" value="HSP70"/>
    <property type="match status" value="2"/>
</dbReference>
<name>A0A9N9H1B1_9GLOM</name>
<organism evidence="4 5">
    <name type="scientific">Funneliformis caledonium</name>
    <dbReference type="NCBI Taxonomy" id="1117310"/>
    <lineage>
        <taxon>Eukaryota</taxon>
        <taxon>Fungi</taxon>
        <taxon>Fungi incertae sedis</taxon>
        <taxon>Mucoromycota</taxon>
        <taxon>Glomeromycotina</taxon>
        <taxon>Glomeromycetes</taxon>
        <taxon>Glomerales</taxon>
        <taxon>Glomeraceae</taxon>
        <taxon>Funneliformis</taxon>
    </lineage>
</organism>
<evidence type="ECO:0000256" key="2">
    <source>
        <dbReference type="ARBA" id="ARBA00022741"/>
    </source>
</evidence>
<keyword evidence="3" id="KW-0067">ATP-binding</keyword>
<evidence type="ECO:0000313" key="5">
    <source>
        <dbReference type="Proteomes" id="UP000789570"/>
    </source>
</evidence>
<accession>A0A9N9H1B1</accession>
<dbReference type="SUPFAM" id="SSF100920">
    <property type="entry name" value="Heat shock protein 70kD (HSP70), peptide-binding domain"/>
    <property type="match status" value="1"/>
</dbReference>
<dbReference type="InterPro" id="IPR029047">
    <property type="entry name" value="HSP70_peptide-bd_sf"/>
</dbReference>
<evidence type="ECO:0000256" key="1">
    <source>
        <dbReference type="ARBA" id="ARBA00007381"/>
    </source>
</evidence>
<dbReference type="Gene3D" id="3.90.640.10">
    <property type="entry name" value="Actin, Chain A, domain 4"/>
    <property type="match status" value="1"/>
</dbReference>
<protein>
    <submittedName>
        <fullName evidence="4">5033_t:CDS:1</fullName>
    </submittedName>
</protein>
<dbReference type="OrthoDB" id="2401965at2759"/>
<gene>
    <name evidence="4" type="ORF">FCALED_LOCUS10983</name>
</gene>
<dbReference type="GO" id="GO:0005524">
    <property type="term" value="F:ATP binding"/>
    <property type="evidence" value="ECO:0007669"/>
    <property type="project" value="UniProtKB-KW"/>
</dbReference>
<dbReference type="InterPro" id="IPR013126">
    <property type="entry name" value="Hsp_70_fam"/>
</dbReference>
<dbReference type="Gene3D" id="3.30.420.40">
    <property type="match status" value="2"/>
</dbReference>
<evidence type="ECO:0000256" key="3">
    <source>
        <dbReference type="ARBA" id="ARBA00022840"/>
    </source>
</evidence>
<evidence type="ECO:0000313" key="4">
    <source>
        <dbReference type="EMBL" id="CAG8649375.1"/>
    </source>
</evidence>
<dbReference type="Proteomes" id="UP000789570">
    <property type="component" value="Unassembled WGS sequence"/>
</dbReference>
<keyword evidence="5" id="KW-1185">Reference proteome</keyword>
<keyword evidence="2" id="KW-0547">Nucleotide-binding</keyword>
<comment type="caution">
    <text evidence="4">The sequence shown here is derived from an EMBL/GenBank/DDBJ whole genome shotgun (WGS) entry which is preliminary data.</text>
</comment>
<dbReference type="PANTHER" id="PTHR19375">
    <property type="entry name" value="HEAT SHOCK PROTEIN 70KDA"/>
    <property type="match status" value="1"/>
</dbReference>
<dbReference type="EMBL" id="CAJVPQ010004338">
    <property type="protein sequence ID" value="CAG8649375.1"/>
    <property type="molecule type" value="Genomic_DNA"/>
</dbReference>
<dbReference type="InterPro" id="IPR043129">
    <property type="entry name" value="ATPase_NBD"/>
</dbReference>
<dbReference type="GO" id="GO:0140662">
    <property type="term" value="F:ATP-dependent protein folding chaperone"/>
    <property type="evidence" value="ECO:0007669"/>
    <property type="project" value="InterPro"/>
</dbReference>
<proteinExistence type="inferred from homology"/>
<sequence length="388" mass="43733">MPSYVAFTETEHLIGDATKNLVNMNPYNTVYNVKRLIGRKFSDQEVQSDMKAIYSIQVEYKYEKKDLTPEEISSMILVKMKETAEAYLGTQVRNAVITTSACFNVSQCQAIIDTGGGSFEVSLLNINEGIFEVKAVAGDTLLGGEDFDNRLVNHFIQEFRQKFKKDLSTHARACHRLRIACEHAKRKHSSSLNAYLELDSFFNGIDFYISLTRTRFKELNQDLFRATIEPIEKIQKMVSDWAAILSGDTSEITQDVLYLDITPLSLGIETDSKVMTLIIKHNSIVPTKKHDIILTSSDNQHGLMIQVYESEHFHIKDNNLLGKFELTGIQPALKGISQIEVFAIDKSTGRSNKLITNGKGGLSKEEIELAESEKYLENDKKGEQSILA</sequence>
<dbReference type="Gene3D" id="2.60.34.10">
    <property type="entry name" value="Substrate Binding Domain Of DNAk, Chain A, domain 1"/>
    <property type="match status" value="1"/>
</dbReference>
<comment type="similarity">
    <text evidence="1">Belongs to the heat shock protein 70 family.</text>
</comment>
<dbReference type="SUPFAM" id="SSF53067">
    <property type="entry name" value="Actin-like ATPase domain"/>
    <property type="match status" value="2"/>
</dbReference>
<reference evidence="4" key="1">
    <citation type="submission" date="2021-06" db="EMBL/GenBank/DDBJ databases">
        <authorList>
            <person name="Kallberg Y."/>
            <person name="Tangrot J."/>
            <person name="Rosling A."/>
        </authorList>
    </citation>
    <scope>NUCLEOTIDE SEQUENCE</scope>
    <source>
        <strain evidence="4">UK204</strain>
    </source>
</reference>
<dbReference type="FunFam" id="3.90.640.10:FF:000134">
    <property type="entry name" value="Heat shock cognate 71 kDa protein"/>
    <property type="match status" value="1"/>
</dbReference>
<dbReference type="AlphaFoldDB" id="A0A9N9H1B1"/>